<accession>A0A843V8H2</accession>
<dbReference type="AlphaFoldDB" id="A0A843V8H2"/>
<sequence length="78" mass="8349">MMDNELEGREEEEEPATGADVVLLSGMSSPAVFAEWEGEVAVLPASDNGRLEAPPTKGTPDWWMHPSSTSATLHPDIA</sequence>
<feature type="region of interest" description="Disordered" evidence="1">
    <location>
        <begin position="1"/>
        <end position="21"/>
    </location>
</feature>
<keyword evidence="3" id="KW-1185">Reference proteome</keyword>
<evidence type="ECO:0000256" key="1">
    <source>
        <dbReference type="SAM" id="MobiDB-lite"/>
    </source>
</evidence>
<dbReference type="EMBL" id="NMUH01001105">
    <property type="protein sequence ID" value="MQL88963.1"/>
    <property type="molecule type" value="Genomic_DNA"/>
</dbReference>
<protein>
    <submittedName>
        <fullName evidence="2">Uncharacterized protein</fullName>
    </submittedName>
</protein>
<feature type="compositionally biased region" description="Acidic residues" evidence="1">
    <location>
        <begin position="1"/>
        <end position="15"/>
    </location>
</feature>
<organism evidence="2 3">
    <name type="scientific">Colocasia esculenta</name>
    <name type="common">Wild taro</name>
    <name type="synonym">Arum esculentum</name>
    <dbReference type="NCBI Taxonomy" id="4460"/>
    <lineage>
        <taxon>Eukaryota</taxon>
        <taxon>Viridiplantae</taxon>
        <taxon>Streptophyta</taxon>
        <taxon>Embryophyta</taxon>
        <taxon>Tracheophyta</taxon>
        <taxon>Spermatophyta</taxon>
        <taxon>Magnoliopsida</taxon>
        <taxon>Liliopsida</taxon>
        <taxon>Araceae</taxon>
        <taxon>Aroideae</taxon>
        <taxon>Colocasieae</taxon>
        <taxon>Colocasia</taxon>
    </lineage>
</organism>
<gene>
    <name evidence="2" type="ORF">Taro_021525</name>
</gene>
<name>A0A843V8H2_COLES</name>
<proteinExistence type="predicted"/>
<feature type="region of interest" description="Disordered" evidence="1">
    <location>
        <begin position="45"/>
        <end position="78"/>
    </location>
</feature>
<dbReference type="Proteomes" id="UP000652761">
    <property type="component" value="Unassembled WGS sequence"/>
</dbReference>
<comment type="caution">
    <text evidence="2">The sequence shown here is derived from an EMBL/GenBank/DDBJ whole genome shotgun (WGS) entry which is preliminary data.</text>
</comment>
<evidence type="ECO:0000313" key="2">
    <source>
        <dbReference type="EMBL" id="MQL88963.1"/>
    </source>
</evidence>
<evidence type="ECO:0000313" key="3">
    <source>
        <dbReference type="Proteomes" id="UP000652761"/>
    </source>
</evidence>
<reference evidence="2" key="1">
    <citation type="submission" date="2017-07" db="EMBL/GenBank/DDBJ databases">
        <title>Taro Niue Genome Assembly and Annotation.</title>
        <authorList>
            <person name="Atibalentja N."/>
            <person name="Keating K."/>
            <person name="Fields C.J."/>
        </authorList>
    </citation>
    <scope>NUCLEOTIDE SEQUENCE</scope>
    <source>
        <strain evidence="2">Niue_2</strain>
        <tissue evidence="2">Leaf</tissue>
    </source>
</reference>